<dbReference type="Proteomes" id="UP000000305">
    <property type="component" value="Unassembled WGS sequence"/>
</dbReference>
<organism evidence="2 3">
    <name type="scientific">Daphnia pulex</name>
    <name type="common">Water flea</name>
    <dbReference type="NCBI Taxonomy" id="6669"/>
    <lineage>
        <taxon>Eukaryota</taxon>
        <taxon>Metazoa</taxon>
        <taxon>Ecdysozoa</taxon>
        <taxon>Arthropoda</taxon>
        <taxon>Crustacea</taxon>
        <taxon>Branchiopoda</taxon>
        <taxon>Diplostraca</taxon>
        <taxon>Cladocera</taxon>
        <taxon>Anomopoda</taxon>
        <taxon>Daphniidae</taxon>
        <taxon>Daphnia</taxon>
    </lineage>
</organism>
<feature type="region of interest" description="Disordered" evidence="1">
    <location>
        <begin position="1"/>
        <end position="87"/>
    </location>
</feature>
<protein>
    <submittedName>
        <fullName evidence="2">Uncharacterized protein</fullName>
    </submittedName>
</protein>
<evidence type="ECO:0000256" key="1">
    <source>
        <dbReference type="SAM" id="MobiDB-lite"/>
    </source>
</evidence>
<dbReference type="InParanoid" id="E9G3C9"/>
<evidence type="ECO:0000313" key="2">
    <source>
        <dbReference type="EMBL" id="EFX85749.1"/>
    </source>
</evidence>
<name>E9G3C9_DAPPU</name>
<feature type="compositionally biased region" description="Basic and acidic residues" evidence="1">
    <location>
        <begin position="11"/>
        <end position="26"/>
    </location>
</feature>
<evidence type="ECO:0000313" key="3">
    <source>
        <dbReference type="Proteomes" id="UP000000305"/>
    </source>
</evidence>
<dbReference type="HOGENOM" id="CLU_1462774_0_0_1"/>
<feature type="compositionally biased region" description="Low complexity" evidence="1">
    <location>
        <begin position="111"/>
        <end position="120"/>
    </location>
</feature>
<dbReference type="OrthoDB" id="6348692at2759"/>
<dbReference type="EMBL" id="GL732531">
    <property type="protein sequence ID" value="EFX85749.1"/>
    <property type="molecule type" value="Genomic_DNA"/>
</dbReference>
<gene>
    <name evidence="2" type="ORF">DAPPUDRAFT_98338</name>
</gene>
<dbReference type="AlphaFoldDB" id="E9G3C9"/>
<keyword evidence="3" id="KW-1185">Reference proteome</keyword>
<feature type="region of interest" description="Disordered" evidence="1">
    <location>
        <begin position="111"/>
        <end position="170"/>
    </location>
</feature>
<dbReference type="KEGG" id="dpx:DAPPUDRAFT_98338"/>
<feature type="compositionally biased region" description="Polar residues" evidence="1">
    <location>
        <begin position="38"/>
        <end position="62"/>
    </location>
</feature>
<proteinExistence type="predicted"/>
<sequence length="185" mass="19762">MDSTETSGISERVDPADPSTAERESETANNFYHFMNDANPSQPLVETSEPQGYSPSVESSNPVDDAQHPPSYPSAAENVQTNQEETAVVGDPLYDFLKNVLPQAPIEVAAVESQSPSVPSSHPPANPSYPAEPAAAVQTSPEKSDVGADVFLNIGPPPKPRALGFPPITNTRDNVINQNNWDILV</sequence>
<accession>E9G3C9</accession>
<reference evidence="2 3" key="1">
    <citation type="journal article" date="2011" name="Science">
        <title>The ecoresponsive genome of Daphnia pulex.</title>
        <authorList>
            <person name="Colbourne J.K."/>
            <person name="Pfrender M.E."/>
            <person name="Gilbert D."/>
            <person name="Thomas W.K."/>
            <person name="Tucker A."/>
            <person name="Oakley T.H."/>
            <person name="Tokishita S."/>
            <person name="Aerts A."/>
            <person name="Arnold G.J."/>
            <person name="Basu M.K."/>
            <person name="Bauer D.J."/>
            <person name="Caceres C.E."/>
            <person name="Carmel L."/>
            <person name="Casola C."/>
            <person name="Choi J.H."/>
            <person name="Detter J.C."/>
            <person name="Dong Q."/>
            <person name="Dusheyko S."/>
            <person name="Eads B.D."/>
            <person name="Frohlich T."/>
            <person name="Geiler-Samerotte K.A."/>
            <person name="Gerlach D."/>
            <person name="Hatcher P."/>
            <person name="Jogdeo S."/>
            <person name="Krijgsveld J."/>
            <person name="Kriventseva E.V."/>
            <person name="Kultz D."/>
            <person name="Laforsch C."/>
            <person name="Lindquist E."/>
            <person name="Lopez J."/>
            <person name="Manak J.R."/>
            <person name="Muller J."/>
            <person name="Pangilinan J."/>
            <person name="Patwardhan R.P."/>
            <person name="Pitluck S."/>
            <person name="Pritham E.J."/>
            <person name="Rechtsteiner A."/>
            <person name="Rho M."/>
            <person name="Rogozin I.B."/>
            <person name="Sakarya O."/>
            <person name="Salamov A."/>
            <person name="Schaack S."/>
            <person name="Shapiro H."/>
            <person name="Shiga Y."/>
            <person name="Skalitzky C."/>
            <person name="Smith Z."/>
            <person name="Souvorov A."/>
            <person name="Sung W."/>
            <person name="Tang Z."/>
            <person name="Tsuchiya D."/>
            <person name="Tu H."/>
            <person name="Vos H."/>
            <person name="Wang M."/>
            <person name="Wolf Y.I."/>
            <person name="Yamagata H."/>
            <person name="Yamada T."/>
            <person name="Ye Y."/>
            <person name="Shaw J.R."/>
            <person name="Andrews J."/>
            <person name="Crease T.J."/>
            <person name="Tang H."/>
            <person name="Lucas S.M."/>
            <person name="Robertson H.M."/>
            <person name="Bork P."/>
            <person name="Koonin E.V."/>
            <person name="Zdobnov E.M."/>
            <person name="Grigoriev I.V."/>
            <person name="Lynch M."/>
            <person name="Boore J.L."/>
        </authorList>
    </citation>
    <scope>NUCLEOTIDE SEQUENCE [LARGE SCALE GENOMIC DNA]</scope>
</reference>